<dbReference type="GO" id="GO:0034245">
    <property type="term" value="C:mitochondrial DNA-directed RNA polymerase complex"/>
    <property type="evidence" value="ECO:0007669"/>
    <property type="project" value="TreeGrafter"/>
</dbReference>
<reference evidence="14 15" key="1">
    <citation type="submission" date="2023-08" db="EMBL/GenBank/DDBJ databases">
        <title>Black Yeasts Isolated from many extreme environments.</title>
        <authorList>
            <person name="Coleine C."/>
            <person name="Stajich J.E."/>
            <person name="Selbmann L."/>
        </authorList>
    </citation>
    <scope>NUCLEOTIDE SEQUENCE [LARGE SCALE GENOMIC DNA]</scope>
    <source>
        <strain evidence="14 15">CCFEE 5792</strain>
    </source>
</reference>
<dbReference type="InterPro" id="IPR043502">
    <property type="entry name" value="DNA/RNA_pol_sf"/>
</dbReference>
<organism evidence="14 15">
    <name type="scientific">Exophiala bonariae</name>
    <dbReference type="NCBI Taxonomy" id="1690606"/>
    <lineage>
        <taxon>Eukaryota</taxon>
        <taxon>Fungi</taxon>
        <taxon>Dikarya</taxon>
        <taxon>Ascomycota</taxon>
        <taxon>Pezizomycotina</taxon>
        <taxon>Eurotiomycetes</taxon>
        <taxon>Chaetothyriomycetidae</taxon>
        <taxon>Chaetothyriales</taxon>
        <taxon>Herpotrichiellaceae</taxon>
        <taxon>Exophiala</taxon>
    </lineage>
</organism>
<comment type="subcellular location">
    <subcellularLocation>
        <location evidence="2">Mitochondrion</location>
    </subcellularLocation>
</comment>
<dbReference type="InterPro" id="IPR029262">
    <property type="entry name" value="RPOL_N"/>
</dbReference>
<dbReference type="InterPro" id="IPR002092">
    <property type="entry name" value="DNA-dir_Rpol_phage-type"/>
</dbReference>
<evidence type="ECO:0000313" key="15">
    <source>
        <dbReference type="Proteomes" id="UP001358417"/>
    </source>
</evidence>
<evidence type="ECO:0000256" key="1">
    <source>
        <dbReference type="ARBA" id="ARBA00004026"/>
    </source>
</evidence>
<dbReference type="GeneID" id="89977835"/>
<dbReference type="InterPro" id="IPR046950">
    <property type="entry name" value="DNA-dir_Rpol_C_phage-type"/>
</dbReference>
<comment type="similarity">
    <text evidence="3 11">Belongs to the phage and mitochondrial RNA polymerase family.</text>
</comment>
<evidence type="ECO:0000256" key="6">
    <source>
        <dbReference type="ARBA" id="ARBA00022695"/>
    </source>
</evidence>
<evidence type="ECO:0000256" key="3">
    <source>
        <dbReference type="ARBA" id="ARBA00009493"/>
    </source>
</evidence>
<dbReference type="Gene3D" id="1.10.287.280">
    <property type="match status" value="1"/>
</dbReference>
<evidence type="ECO:0000313" key="14">
    <source>
        <dbReference type="EMBL" id="KAK5059794.1"/>
    </source>
</evidence>
<dbReference type="Pfam" id="PF00940">
    <property type="entry name" value="RNA_pol"/>
    <property type="match status" value="1"/>
</dbReference>
<keyword evidence="9 11" id="KW-0804">Transcription</keyword>
<dbReference type="InterPro" id="IPR037159">
    <property type="entry name" value="RNA_POL_N_sf"/>
</dbReference>
<dbReference type="FunFam" id="1.10.287.280:FF:000001">
    <property type="entry name" value="DNA-directed RNA polymerase"/>
    <property type="match status" value="1"/>
</dbReference>
<protein>
    <recommendedName>
        <fullName evidence="11">DNA-directed RNA polymerase</fullName>
        <ecNumber evidence="11">2.7.7.6</ecNumber>
    </recommendedName>
</protein>
<dbReference type="SMART" id="SM01311">
    <property type="entry name" value="RPOL_N"/>
    <property type="match status" value="1"/>
</dbReference>
<evidence type="ECO:0000256" key="10">
    <source>
        <dbReference type="ARBA" id="ARBA00048552"/>
    </source>
</evidence>
<dbReference type="PANTHER" id="PTHR10102">
    <property type="entry name" value="DNA-DIRECTED RNA POLYMERASE, MITOCHONDRIAL"/>
    <property type="match status" value="1"/>
</dbReference>
<evidence type="ECO:0000256" key="8">
    <source>
        <dbReference type="ARBA" id="ARBA00023128"/>
    </source>
</evidence>
<gene>
    <name evidence="14" type="ORF">LTR84_009677</name>
</gene>
<evidence type="ECO:0000259" key="13">
    <source>
        <dbReference type="SMART" id="SM01311"/>
    </source>
</evidence>
<keyword evidence="4 11" id="KW-0240">DNA-directed RNA polymerase</keyword>
<evidence type="ECO:0000256" key="12">
    <source>
        <dbReference type="SAM" id="MobiDB-lite"/>
    </source>
</evidence>
<dbReference type="PANTHER" id="PTHR10102:SF0">
    <property type="entry name" value="DNA-DIRECTED RNA POLYMERASE, MITOCHONDRIAL"/>
    <property type="match status" value="1"/>
</dbReference>
<feature type="region of interest" description="Disordered" evidence="12">
    <location>
        <begin position="494"/>
        <end position="524"/>
    </location>
</feature>
<evidence type="ECO:0000256" key="2">
    <source>
        <dbReference type="ARBA" id="ARBA00004173"/>
    </source>
</evidence>
<dbReference type="Gene3D" id="1.10.150.20">
    <property type="entry name" value="5' to 3' exonuclease, C-terminal subdomain"/>
    <property type="match status" value="1"/>
</dbReference>
<keyword evidence="6 11" id="KW-0548">Nucleotidyltransferase</keyword>
<dbReference type="GO" id="GO:0001018">
    <property type="term" value="F:mitochondrial promoter sequence-specific DNA binding"/>
    <property type="evidence" value="ECO:0007669"/>
    <property type="project" value="TreeGrafter"/>
</dbReference>
<keyword evidence="15" id="KW-1185">Reference proteome</keyword>
<proteinExistence type="inferred from homology"/>
<keyword evidence="8" id="KW-0496">Mitochondrion</keyword>
<dbReference type="PROSITE" id="PS00489">
    <property type="entry name" value="RNA_POL_PHAGE_2"/>
    <property type="match status" value="1"/>
</dbReference>
<evidence type="ECO:0000256" key="4">
    <source>
        <dbReference type="ARBA" id="ARBA00022478"/>
    </source>
</evidence>
<keyword evidence="7" id="KW-0809">Transit peptide</keyword>
<evidence type="ECO:0000256" key="5">
    <source>
        <dbReference type="ARBA" id="ARBA00022679"/>
    </source>
</evidence>
<evidence type="ECO:0000256" key="11">
    <source>
        <dbReference type="RuleBase" id="RU003805"/>
    </source>
</evidence>
<dbReference type="RefSeq" id="XP_064709615.1">
    <property type="nucleotide sequence ID" value="XM_064853216.1"/>
</dbReference>
<comment type="caution">
    <text evidence="14">The sequence shown here is derived from an EMBL/GenBank/DDBJ whole genome shotgun (WGS) entry which is preliminary data.</text>
</comment>
<dbReference type="PROSITE" id="PS00900">
    <property type="entry name" value="RNA_POL_PHAGE_1"/>
    <property type="match status" value="1"/>
</dbReference>
<dbReference type="FunFam" id="1.10.150.20:FF:000041">
    <property type="entry name" value="DNA-directed RNA polymerase"/>
    <property type="match status" value="1"/>
</dbReference>
<comment type="catalytic activity">
    <reaction evidence="10 11">
        <text>RNA(n) + a ribonucleoside 5'-triphosphate = RNA(n+1) + diphosphate</text>
        <dbReference type="Rhea" id="RHEA:21248"/>
        <dbReference type="Rhea" id="RHEA-COMP:14527"/>
        <dbReference type="Rhea" id="RHEA-COMP:17342"/>
        <dbReference type="ChEBI" id="CHEBI:33019"/>
        <dbReference type="ChEBI" id="CHEBI:61557"/>
        <dbReference type="ChEBI" id="CHEBI:140395"/>
        <dbReference type="EC" id="2.7.7.6"/>
    </reaction>
</comment>
<dbReference type="SUPFAM" id="SSF56672">
    <property type="entry name" value="DNA/RNA polymerases"/>
    <property type="match status" value="1"/>
</dbReference>
<evidence type="ECO:0000256" key="7">
    <source>
        <dbReference type="ARBA" id="ARBA00022946"/>
    </source>
</evidence>
<comment type="function">
    <text evidence="1 11">DNA-dependent RNA polymerase catalyzes the transcription of DNA into RNA using the four ribonucleoside triphosphates as substrates.</text>
</comment>
<dbReference type="Gene3D" id="1.10.1320.10">
    <property type="entry name" value="DNA-directed RNA polymerase, N-terminal domain"/>
    <property type="match status" value="1"/>
</dbReference>
<dbReference type="Pfam" id="PF14700">
    <property type="entry name" value="RPOL_N"/>
    <property type="match status" value="1"/>
</dbReference>
<dbReference type="Proteomes" id="UP001358417">
    <property type="component" value="Unassembled WGS sequence"/>
</dbReference>
<dbReference type="GO" id="GO:0003899">
    <property type="term" value="F:DNA-directed RNA polymerase activity"/>
    <property type="evidence" value="ECO:0007669"/>
    <property type="project" value="UniProtKB-EC"/>
</dbReference>
<dbReference type="EMBL" id="JAVRRD010000004">
    <property type="protein sequence ID" value="KAK5059794.1"/>
    <property type="molecule type" value="Genomic_DNA"/>
</dbReference>
<evidence type="ECO:0000256" key="9">
    <source>
        <dbReference type="ARBA" id="ARBA00023163"/>
    </source>
</evidence>
<dbReference type="GO" id="GO:0006390">
    <property type="term" value="P:mitochondrial transcription"/>
    <property type="evidence" value="ECO:0007669"/>
    <property type="project" value="TreeGrafter"/>
</dbReference>
<feature type="domain" description="DNA-directed RNA polymerase N-terminal" evidence="13">
    <location>
        <begin position="353"/>
        <end position="675"/>
    </location>
</feature>
<keyword evidence="5 11" id="KW-0808">Transferase</keyword>
<accession>A0AAV9NK41</accession>
<name>A0AAV9NK41_9EURO</name>
<sequence>MLTRAARRRHALHYIQRAVDSIQLPWLCPALSHSYTTLPKPPLKPARPAIPRSNISPAQRTQLRHLASPASASDHFSGADDYIPFAFGNGDYRSISHLPTGQLSDLQSFDISNVVMLDQNASLADELANSERPAGYKHMNAEEMEATLDACLHVQRWSRALNLLAQLSVLYRNHQQRLLDVHNRVLGAMAEDVIHNQNHENALRINNWIEVDMLKARVEPDAHTFAWKLKVALHSLTGSQRSRTVRRYWEMTKEYELESEVISLRDILSDRDLGSLSHICPIETTAFEDEQMVTIIQGGPIKDSSTIQRSEAQIIETAQKGLGLSTLKKTMRLFSDPTIVTPEFKLGEDPTVARQTLLERESLDIALQRWKTEYKQKAAIGALDLSHGARGGYLWVWHELLAKKIARELDLVNEAEAVVGKRSQKQKLRMEYGPLLGSLSPSKIAATSLITVMNIFCRAGVARPVRLASLVAEVGKGIEDEYHAEDQAKNTETLVKSLKDQPPQTTNKWREDERKSVMHRRTKHHSAKPYSYKRNWTSVQHAKLGAIVCELMFDAAKMEVVRQNTSTGEDICMWQPIFSRTTIWQGGRRMGVVSMLEEFTKILMNQPAEHLYTKLLPMVCPPKPWQGWDEGGFLTTKTPFLRMKAHELAQRHYAEAAADRGDLDQLFAAIDVLSQTGWRINKKVFDVMVDAWNSGKGVANLPPLDKVFATVETPGPNATPKERWQWFNLMKRVENERSGLHSERCFQNLQMEIAKSYLHETFYLPHNIDFRGRAYPIPPYLNQMGADNCRGLLLFDEGRELGSDGLRWLKIHLSNVFGYDKASLADRAQFPMDNLDKILDSVKNPLGGDRWWLKAEDPWQCLAACFELTNALELPDPTKFISRLPVHQDGSCNGLQHYAALGGDVAGAKQVNLEPGDVPSDVYTGVCELVKAAVQEDAARGNPIAKLLDGRVTRKVVKQTVMTNVYGVTFLGAIRQVKKQIDDLMPDLLKDQISGRAASYIAKNIFRGLGTLFTGAHEIQYWLGDCANRISASISVAQMEKMYDQEYGPGARDQDSVLKGRTMTKGQTVYESGVFRTSVIWTTPLKLPVVQPYRTVKTKSIQTSLQNISLSQPSAADAVNKRKQLQAFPPNFVHSLDACHMALSALKAREHGLSFSAVHDSFWTHASDVNTLNTLLRDAFIQMHSEDIIGRLSAEFQKRYEGHYYLAQISNTSKLGCAISDYRKNLVKDKMSPSGHSAKAFHARRHAELLREIRKNKLMASEDPDEREEGKKMVTAATIFEQFDGEKYLSGRTSLGETAIGVIPDNVDESVLEQAIHSTDVVGDVSLDRALGPLKDSIAEIDNDDSSEPTLASPLSTSSFDDGYICVKDAFGNTIRSRTKPRDKNCKNRTASNQTWLWLPLKFKPIPKKGDFDVRRLKDSTYFFS</sequence>
<dbReference type="EC" id="2.7.7.6" evidence="11"/>